<gene>
    <name evidence="1" type="ORF">B2J93_8362</name>
</gene>
<evidence type="ECO:0000313" key="2">
    <source>
        <dbReference type="Proteomes" id="UP000242519"/>
    </source>
</evidence>
<dbReference type="AlphaFoldDB" id="A0A218ZBG4"/>
<dbReference type="InParanoid" id="A0A218ZBG4"/>
<evidence type="ECO:0000313" key="1">
    <source>
        <dbReference type="EMBL" id="OWP05419.1"/>
    </source>
</evidence>
<dbReference type="Proteomes" id="UP000242519">
    <property type="component" value="Unassembled WGS sequence"/>
</dbReference>
<sequence>MEGNTASKDGASPWPNLYRSDNTLRAHYLAFAKSELRCSAGGGKATSKAEGGRKFGL</sequence>
<comment type="caution">
    <text evidence="1">The sequence shown here is derived from an EMBL/GenBank/DDBJ whole genome shotgun (WGS) entry which is preliminary data.</text>
</comment>
<keyword evidence="2" id="KW-1185">Reference proteome</keyword>
<accession>A0A218ZBG4</accession>
<organism evidence="1 2">
    <name type="scientific">Diplocarpon coronariae</name>
    <dbReference type="NCBI Taxonomy" id="2795749"/>
    <lineage>
        <taxon>Eukaryota</taxon>
        <taxon>Fungi</taxon>
        <taxon>Dikarya</taxon>
        <taxon>Ascomycota</taxon>
        <taxon>Pezizomycotina</taxon>
        <taxon>Leotiomycetes</taxon>
        <taxon>Helotiales</taxon>
        <taxon>Drepanopezizaceae</taxon>
        <taxon>Diplocarpon</taxon>
    </lineage>
</organism>
<name>A0A218ZBG4_9HELO</name>
<reference evidence="1 2" key="1">
    <citation type="submission" date="2017-04" db="EMBL/GenBank/DDBJ databases">
        <title>Draft genome sequence of Marssonina coronaria NL1: causal agent of apple blotch.</title>
        <authorList>
            <person name="Cheng Q."/>
        </authorList>
    </citation>
    <scope>NUCLEOTIDE SEQUENCE [LARGE SCALE GENOMIC DNA]</scope>
    <source>
        <strain evidence="1 2">NL1</strain>
    </source>
</reference>
<dbReference type="EMBL" id="MZNU01000075">
    <property type="protein sequence ID" value="OWP05419.1"/>
    <property type="molecule type" value="Genomic_DNA"/>
</dbReference>
<proteinExistence type="predicted"/>
<protein>
    <submittedName>
        <fullName evidence="1">Uncharacterized protein</fullName>
    </submittedName>
</protein>